<protein>
    <submittedName>
        <fullName evidence="2">BFN1</fullName>
    </submittedName>
</protein>
<name>A0A0A8YI16_ARUDO</name>
<reference evidence="2" key="1">
    <citation type="submission" date="2014-09" db="EMBL/GenBank/DDBJ databases">
        <authorList>
            <person name="Magalhaes I.L.F."/>
            <person name="Oliveira U."/>
            <person name="Santos F.R."/>
            <person name="Vidigal T.H.D.A."/>
            <person name="Brescovit A.D."/>
            <person name="Santos A.J."/>
        </authorList>
    </citation>
    <scope>NUCLEOTIDE SEQUENCE</scope>
    <source>
        <tissue evidence="2">Shoot tissue taken approximately 20 cm above the soil surface</tissue>
    </source>
</reference>
<proteinExistence type="predicted"/>
<reference evidence="2" key="2">
    <citation type="journal article" date="2015" name="Data Brief">
        <title>Shoot transcriptome of the giant reed, Arundo donax.</title>
        <authorList>
            <person name="Barrero R.A."/>
            <person name="Guerrero F.D."/>
            <person name="Moolhuijzen P."/>
            <person name="Goolsby J.A."/>
            <person name="Tidwell J."/>
            <person name="Bellgard S.E."/>
            <person name="Bellgard M.I."/>
        </authorList>
    </citation>
    <scope>NUCLEOTIDE SEQUENCE</scope>
    <source>
        <tissue evidence="2">Shoot tissue taken approximately 20 cm above the soil surface</tissue>
    </source>
</reference>
<organism evidence="2">
    <name type="scientific">Arundo donax</name>
    <name type="common">Giant reed</name>
    <name type="synonym">Donax arundinaceus</name>
    <dbReference type="NCBI Taxonomy" id="35708"/>
    <lineage>
        <taxon>Eukaryota</taxon>
        <taxon>Viridiplantae</taxon>
        <taxon>Streptophyta</taxon>
        <taxon>Embryophyta</taxon>
        <taxon>Tracheophyta</taxon>
        <taxon>Spermatophyta</taxon>
        <taxon>Magnoliopsida</taxon>
        <taxon>Liliopsida</taxon>
        <taxon>Poales</taxon>
        <taxon>Poaceae</taxon>
        <taxon>PACMAD clade</taxon>
        <taxon>Arundinoideae</taxon>
        <taxon>Arundineae</taxon>
        <taxon>Arundo</taxon>
    </lineage>
</organism>
<dbReference type="AlphaFoldDB" id="A0A0A8YI16"/>
<feature type="region of interest" description="Disordered" evidence="1">
    <location>
        <begin position="1"/>
        <end position="24"/>
    </location>
</feature>
<evidence type="ECO:0000313" key="2">
    <source>
        <dbReference type="EMBL" id="JAD22582.1"/>
    </source>
</evidence>
<sequence length="24" mass="2548">MCPSLLHDRTTCGADARTSPSTRA</sequence>
<accession>A0A0A8YI16</accession>
<dbReference type="EMBL" id="GBRH01275313">
    <property type="protein sequence ID" value="JAD22582.1"/>
    <property type="molecule type" value="Transcribed_RNA"/>
</dbReference>
<feature type="compositionally biased region" description="Basic and acidic residues" evidence="1">
    <location>
        <begin position="1"/>
        <end position="10"/>
    </location>
</feature>
<evidence type="ECO:0000256" key="1">
    <source>
        <dbReference type="SAM" id="MobiDB-lite"/>
    </source>
</evidence>